<protein>
    <submittedName>
        <fullName evidence="2">Type 1 periplasmic binding fold superfamily protein</fullName>
    </submittedName>
</protein>
<keyword evidence="1" id="KW-0732">Signal</keyword>
<gene>
    <name evidence="2" type="ORF">ACFQ0R_06175</name>
</gene>
<organism evidence="2 3">
    <name type="scientific">Psychroflexus salinarum</name>
    <dbReference type="NCBI Taxonomy" id="546024"/>
    <lineage>
        <taxon>Bacteria</taxon>
        <taxon>Pseudomonadati</taxon>
        <taxon>Bacteroidota</taxon>
        <taxon>Flavobacteriia</taxon>
        <taxon>Flavobacteriales</taxon>
        <taxon>Flavobacteriaceae</taxon>
        <taxon>Psychroflexus</taxon>
    </lineage>
</organism>
<accession>A0ABW3GP09</accession>
<comment type="caution">
    <text evidence="2">The sequence shown here is derived from an EMBL/GenBank/DDBJ whole genome shotgun (WGS) entry which is preliminary data.</text>
</comment>
<proteinExistence type="predicted"/>
<evidence type="ECO:0000313" key="2">
    <source>
        <dbReference type="EMBL" id="MFD0932188.1"/>
    </source>
</evidence>
<evidence type="ECO:0000256" key="1">
    <source>
        <dbReference type="SAM" id="SignalP"/>
    </source>
</evidence>
<feature type="signal peptide" evidence="1">
    <location>
        <begin position="1"/>
        <end position="21"/>
    </location>
</feature>
<evidence type="ECO:0000313" key="3">
    <source>
        <dbReference type="Proteomes" id="UP001597049"/>
    </source>
</evidence>
<dbReference type="Proteomes" id="UP001597049">
    <property type="component" value="Unassembled WGS sequence"/>
</dbReference>
<reference evidence="3" key="1">
    <citation type="journal article" date="2019" name="Int. J. Syst. Evol. Microbiol.">
        <title>The Global Catalogue of Microorganisms (GCM) 10K type strain sequencing project: providing services to taxonomists for standard genome sequencing and annotation.</title>
        <authorList>
            <consortium name="The Broad Institute Genomics Platform"/>
            <consortium name="The Broad Institute Genome Sequencing Center for Infectious Disease"/>
            <person name="Wu L."/>
            <person name="Ma J."/>
        </authorList>
    </citation>
    <scope>NUCLEOTIDE SEQUENCE [LARGE SCALE GENOMIC DNA]</scope>
    <source>
        <strain evidence="3">CCUG 56752</strain>
    </source>
</reference>
<sequence length="193" mass="21004">MKIIKLLSLSLVATLVFSACSDDDDAPQVINEEEEITTLKVFLTPDGGQEFEAFSYTDLDGGVSDPVVSTSELQANTTYKGRTQFLNENEEPVEDITEEVVEEGEEHQVFYLPANSLDFTIQYSLVGENIDADGNPIGVEFTLETGSESQGNFTVLLIHEGNKFAEGASDGIYDADLVGGETDIEVTFNVSIQ</sequence>
<dbReference type="RefSeq" id="WP_379657519.1">
    <property type="nucleotide sequence ID" value="NZ_JBHTIV010000006.1"/>
</dbReference>
<dbReference type="EMBL" id="JBHTIV010000006">
    <property type="protein sequence ID" value="MFD0932188.1"/>
    <property type="molecule type" value="Genomic_DNA"/>
</dbReference>
<name>A0ABW3GP09_9FLAO</name>
<feature type="chain" id="PRO_5046872668" evidence="1">
    <location>
        <begin position="22"/>
        <end position="193"/>
    </location>
</feature>
<keyword evidence="3" id="KW-1185">Reference proteome</keyword>
<dbReference type="PROSITE" id="PS51257">
    <property type="entry name" value="PROKAR_LIPOPROTEIN"/>
    <property type="match status" value="1"/>
</dbReference>